<dbReference type="STRING" id="946362.F2UJR3"/>
<feature type="compositionally biased region" description="Acidic residues" evidence="3">
    <location>
        <begin position="171"/>
        <end position="185"/>
    </location>
</feature>
<reference evidence="5" key="1">
    <citation type="submission" date="2009-08" db="EMBL/GenBank/DDBJ databases">
        <title>Annotation of Salpingoeca rosetta.</title>
        <authorList>
            <consortium name="The Broad Institute Genome Sequencing Platform"/>
            <person name="Russ C."/>
            <person name="Cuomo C."/>
            <person name="Burger G."/>
            <person name="Gray M.W."/>
            <person name="Holland P.W.H."/>
            <person name="King N."/>
            <person name="Lang F.B.F."/>
            <person name="Roger A.J."/>
            <person name="Ruiz-Trillo I."/>
            <person name="Young S.K."/>
            <person name="Zeng Q."/>
            <person name="Gargeya S."/>
            <person name="Alvarado L."/>
            <person name="Berlin A."/>
            <person name="Chapman S.B."/>
            <person name="Chen Z."/>
            <person name="Freedman E."/>
            <person name="Gellesch M."/>
            <person name="Goldberg J."/>
            <person name="Griggs A."/>
            <person name="Gujja S."/>
            <person name="Heilman E."/>
            <person name="Heiman D."/>
            <person name="Howarth C."/>
            <person name="Mehta T."/>
            <person name="Neiman D."/>
            <person name="Pearson M."/>
            <person name="Roberts A."/>
            <person name="Saif S."/>
            <person name="Shea T."/>
            <person name="Shenoy N."/>
            <person name="Sisk P."/>
            <person name="Stolte C."/>
            <person name="Sykes S."/>
            <person name="White J."/>
            <person name="Yandava C."/>
            <person name="Haas B."/>
            <person name="Nusbaum C."/>
            <person name="Birren B."/>
        </authorList>
    </citation>
    <scope>NUCLEOTIDE SEQUENCE [LARGE SCALE GENOMIC DNA]</scope>
    <source>
        <strain evidence="5">ATCC 50818</strain>
    </source>
</reference>
<feature type="compositionally biased region" description="Low complexity" evidence="3">
    <location>
        <begin position="190"/>
        <end position="202"/>
    </location>
</feature>
<dbReference type="EMBL" id="GL832977">
    <property type="protein sequence ID" value="EGD77362.1"/>
    <property type="molecule type" value="Genomic_DNA"/>
</dbReference>
<dbReference type="SUPFAM" id="SSF69203">
    <property type="entry name" value="Nucleoplasmin-like core domain"/>
    <property type="match status" value="1"/>
</dbReference>
<dbReference type="OrthoDB" id="6075101at2759"/>
<evidence type="ECO:0000259" key="4">
    <source>
        <dbReference type="Pfam" id="PF17800"/>
    </source>
</evidence>
<keyword evidence="6" id="KW-1185">Reference proteome</keyword>
<dbReference type="GO" id="GO:0003723">
    <property type="term" value="F:RNA binding"/>
    <property type="evidence" value="ECO:0007669"/>
    <property type="project" value="TreeGrafter"/>
</dbReference>
<protein>
    <recommendedName>
        <fullName evidence="4">Nucleoplasmin-like domain-containing protein</fullName>
    </recommendedName>
</protein>
<dbReference type="Proteomes" id="UP000007799">
    <property type="component" value="Unassembled WGS sequence"/>
</dbReference>
<dbReference type="GO" id="GO:0005737">
    <property type="term" value="C:cytoplasm"/>
    <property type="evidence" value="ECO:0007669"/>
    <property type="project" value="TreeGrafter"/>
</dbReference>
<gene>
    <name evidence="5" type="ORF">PTSG_08455</name>
</gene>
<evidence type="ECO:0000313" key="5">
    <source>
        <dbReference type="EMBL" id="EGD77362.1"/>
    </source>
</evidence>
<organism evidence="6">
    <name type="scientific">Salpingoeca rosetta (strain ATCC 50818 / BSB-021)</name>
    <dbReference type="NCBI Taxonomy" id="946362"/>
    <lineage>
        <taxon>Eukaryota</taxon>
        <taxon>Choanoflagellata</taxon>
        <taxon>Craspedida</taxon>
        <taxon>Salpingoecidae</taxon>
        <taxon>Salpingoeca</taxon>
    </lineage>
</organism>
<evidence type="ECO:0000256" key="2">
    <source>
        <dbReference type="ARBA" id="ARBA00023242"/>
    </source>
</evidence>
<feature type="compositionally biased region" description="Acidic residues" evidence="3">
    <location>
        <begin position="137"/>
        <end position="162"/>
    </location>
</feature>
<dbReference type="InParanoid" id="F2UJR3"/>
<sequence>MALTKDEYDYPSSDEAEYDYPSSDEGDVDVPAEMTVFFGRTLHAKEEELAEGRMGETLVIKQFTVDSSCKDDVVTVQVELPEQEVKFQVCHLRPGTVDQFNTELVFDEPVSFSLVRGKGPVHMIGNVVISTGLMDYDSDDEDLDSDESYVASEEDEEESDDENLPRIEDVTGMDEEESEDEEEEAPQLVKSSGKRGASAGKSAAKKAKAMIEDDEDEEEEEEEDEDEDEDEEDEDFDLEDDNEDVKTKVKQAVTKATPQKKQKQKAKSAATTPAKNNKAAKAVKSAANTPAAKKEGSSLSVNDMLKKVLASPNKPKKQSKFKNFCKNMFKAEPDEATLDELWKKYSANISK</sequence>
<dbReference type="InterPro" id="IPR041232">
    <property type="entry name" value="NPL"/>
</dbReference>
<dbReference type="FunFam" id="1.10.10.2100:FF:000002">
    <property type="entry name" value="cell growth-regulating nucleolar protein-like"/>
    <property type="match status" value="1"/>
</dbReference>
<dbReference type="InterPro" id="IPR036824">
    <property type="entry name" value="Nucleoplasmin_core_dom_sf"/>
</dbReference>
<dbReference type="GO" id="GO:0042393">
    <property type="term" value="F:histone binding"/>
    <property type="evidence" value="ECO:0007669"/>
    <property type="project" value="TreeGrafter"/>
</dbReference>
<comment type="subcellular location">
    <subcellularLocation>
        <location evidence="1">Nucleus</location>
    </subcellularLocation>
</comment>
<dbReference type="PANTHER" id="PTHR22747">
    <property type="entry name" value="NUCLEOPLASMIN"/>
    <property type="match status" value="1"/>
</dbReference>
<dbReference type="AlphaFoldDB" id="F2UJR3"/>
<dbReference type="OMA" id="HFCGYQT"/>
<dbReference type="RefSeq" id="XP_004990706.1">
    <property type="nucleotide sequence ID" value="XM_004990649.1"/>
</dbReference>
<dbReference type="Gene3D" id="2.60.120.340">
    <property type="entry name" value="Nucleoplasmin core domain"/>
    <property type="match status" value="1"/>
</dbReference>
<evidence type="ECO:0000313" key="6">
    <source>
        <dbReference type="Proteomes" id="UP000007799"/>
    </source>
</evidence>
<dbReference type="Gene3D" id="1.10.10.2100">
    <property type="match status" value="1"/>
</dbReference>
<feature type="region of interest" description="Disordered" evidence="3">
    <location>
        <begin position="137"/>
        <end position="298"/>
    </location>
</feature>
<evidence type="ECO:0000256" key="3">
    <source>
        <dbReference type="SAM" id="MobiDB-lite"/>
    </source>
</evidence>
<dbReference type="GO" id="GO:0005654">
    <property type="term" value="C:nucleoplasm"/>
    <property type="evidence" value="ECO:0007669"/>
    <property type="project" value="TreeGrafter"/>
</dbReference>
<proteinExistence type="predicted"/>
<dbReference type="GO" id="GO:0005730">
    <property type="term" value="C:nucleolus"/>
    <property type="evidence" value="ECO:0007669"/>
    <property type="project" value="TreeGrafter"/>
</dbReference>
<dbReference type="KEGG" id="sre:PTSG_08455"/>
<dbReference type="PANTHER" id="PTHR22747:SF18">
    <property type="entry name" value="GEO09167P1-RELATED"/>
    <property type="match status" value="1"/>
</dbReference>
<keyword evidence="2" id="KW-0539">Nucleus</keyword>
<dbReference type="InterPro" id="IPR004301">
    <property type="entry name" value="Nucleoplasmin"/>
</dbReference>
<evidence type="ECO:0000256" key="1">
    <source>
        <dbReference type="ARBA" id="ARBA00004123"/>
    </source>
</evidence>
<feature type="domain" description="Nucleoplasmin-like" evidence="4">
    <location>
        <begin position="37"/>
        <end position="128"/>
    </location>
</feature>
<feature type="compositionally biased region" description="Low complexity" evidence="3">
    <location>
        <begin position="267"/>
        <end position="291"/>
    </location>
</feature>
<dbReference type="GO" id="GO:0003682">
    <property type="term" value="F:chromatin binding"/>
    <property type="evidence" value="ECO:0007669"/>
    <property type="project" value="TreeGrafter"/>
</dbReference>
<feature type="compositionally biased region" description="Acidic residues" evidence="3">
    <location>
        <begin position="12"/>
        <end position="28"/>
    </location>
</feature>
<dbReference type="Pfam" id="PF17800">
    <property type="entry name" value="NPL"/>
    <property type="match status" value="1"/>
</dbReference>
<dbReference type="GeneID" id="16071264"/>
<feature type="region of interest" description="Disordered" evidence="3">
    <location>
        <begin position="1"/>
        <end position="28"/>
    </location>
</feature>
<accession>F2UJR3</accession>
<feature type="compositionally biased region" description="Acidic residues" evidence="3">
    <location>
        <begin position="212"/>
        <end position="243"/>
    </location>
</feature>
<dbReference type="GO" id="GO:0006338">
    <property type="term" value="P:chromatin remodeling"/>
    <property type="evidence" value="ECO:0007669"/>
    <property type="project" value="TreeGrafter"/>
</dbReference>
<name>F2UJR3_SALR5</name>